<feature type="domain" description="Rhodopsin" evidence="7">
    <location>
        <begin position="26"/>
        <end position="265"/>
    </location>
</feature>
<dbReference type="AlphaFoldDB" id="A0A9W8YPA1"/>
<keyword evidence="2 6" id="KW-0812">Transmembrane</keyword>
<dbReference type="Pfam" id="PF20684">
    <property type="entry name" value="Fung_rhodopsin"/>
    <property type="match status" value="1"/>
</dbReference>
<evidence type="ECO:0000256" key="1">
    <source>
        <dbReference type="ARBA" id="ARBA00004141"/>
    </source>
</evidence>
<feature type="transmembrane region" description="Helical" evidence="6">
    <location>
        <begin position="235"/>
        <end position="257"/>
    </location>
</feature>
<keyword evidence="9" id="KW-1185">Reference proteome</keyword>
<dbReference type="PANTHER" id="PTHR33048:SF114">
    <property type="entry name" value="MEMBRANE PROTEIN PTH11-LIKE, PUTATIVE (AFU_ORTHOLOGUE AFUA_7G06620)-RELATED"/>
    <property type="match status" value="1"/>
</dbReference>
<evidence type="ECO:0000256" key="6">
    <source>
        <dbReference type="SAM" id="Phobius"/>
    </source>
</evidence>
<dbReference type="InterPro" id="IPR052337">
    <property type="entry name" value="SAT4-like"/>
</dbReference>
<dbReference type="PANTHER" id="PTHR33048">
    <property type="entry name" value="PTH11-LIKE INTEGRAL MEMBRANE PROTEIN (AFU_ORTHOLOGUE AFUA_5G11245)"/>
    <property type="match status" value="1"/>
</dbReference>
<comment type="similarity">
    <text evidence="5">Belongs to the SAT4 family.</text>
</comment>
<dbReference type="Proteomes" id="UP001140453">
    <property type="component" value="Unassembled WGS sequence"/>
</dbReference>
<evidence type="ECO:0000256" key="5">
    <source>
        <dbReference type="ARBA" id="ARBA00038359"/>
    </source>
</evidence>
<dbReference type="OrthoDB" id="5393606at2759"/>
<evidence type="ECO:0000256" key="2">
    <source>
        <dbReference type="ARBA" id="ARBA00022692"/>
    </source>
</evidence>
<sequence length="370" mass="39841">MVETQGPTVDAVSIAFGVLTLFSISMRLWARIFVVKSLGIDDYLICVAALLSWAFIAATLVSVRYGLGSHISDVEEHYGAEDLVTYAYVVWLSSLFYNACLGFIKVSALALYMRLGDRTLRRLAMVMIGVVTCQASANVLAAIFQCAPISAAWDKTGEYKCIDINAFYLANAAVNIFTDLLTYSLPIPLALKLQMPLRQRIGLAVILCLGLFACVSSIIRISYIPQMLVSTDATWAIAGAMYWSVIETNIGILSASIPSWKVLAKRYVPRLLGSSGRGTSGRHNTGSAAFPLSSLGGSGAGGAKALRLQNSSATHETEVGIARKSFGAHIGKRGVMVTRDDSSDEEALFTPTGRIGVKTEISLKFEEQAK</sequence>
<dbReference type="InterPro" id="IPR049326">
    <property type="entry name" value="Rhodopsin_dom_fungi"/>
</dbReference>
<evidence type="ECO:0000313" key="8">
    <source>
        <dbReference type="EMBL" id="KAJ4387312.1"/>
    </source>
</evidence>
<dbReference type="EMBL" id="JAPEVB010000005">
    <property type="protein sequence ID" value="KAJ4387312.1"/>
    <property type="molecule type" value="Genomic_DNA"/>
</dbReference>
<evidence type="ECO:0000259" key="7">
    <source>
        <dbReference type="Pfam" id="PF20684"/>
    </source>
</evidence>
<reference evidence="8" key="1">
    <citation type="submission" date="2022-10" db="EMBL/GenBank/DDBJ databases">
        <title>Tapping the CABI collections for fungal endophytes: first genome assemblies for Collariella, Neodidymelliopsis, Ascochyta clinopodiicola, Didymella pomorum, Didymosphaeria variabile, Neocosmospora piperis and Neocucurbitaria cava.</title>
        <authorList>
            <person name="Hill R."/>
        </authorList>
    </citation>
    <scope>NUCLEOTIDE SEQUENCE</scope>
    <source>
        <strain evidence="8">IMI 355082</strain>
    </source>
</reference>
<feature type="transmembrane region" description="Helical" evidence="6">
    <location>
        <begin position="164"/>
        <end position="189"/>
    </location>
</feature>
<feature type="transmembrane region" description="Helical" evidence="6">
    <location>
        <begin position="42"/>
        <end position="65"/>
    </location>
</feature>
<dbReference type="GO" id="GO:0016020">
    <property type="term" value="C:membrane"/>
    <property type="evidence" value="ECO:0007669"/>
    <property type="project" value="UniProtKB-SubCell"/>
</dbReference>
<evidence type="ECO:0000256" key="4">
    <source>
        <dbReference type="ARBA" id="ARBA00023136"/>
    </source>
</evidence>
<evidence type="ECO:0000313" key="9">
    <source>
        <dbReference type="Proteomes" id="UP001140453"/>
    </source>
</evidence>
<keyword evidence="3 6" id="KW-1133">Transmembrane helix</keyword>
<protein>
    <recommendedName>
        <fullName evidence="7">Rhodopsin domain-containing protein</fullName>
    </recommendedName>
</protein>
<feature type="transmembrane region" description="Helical" evidence="6">
    <location>
        <begin position="123"/>
        <end position="144"/>
    </location>
</feature>
<feature type="transmembrane region" description="Helical" evidence="6">
    <location>
        <begin position="85"/>
        <end position="111"/>
    </location>
</feature>
<keyword evidence="4 6" id="KW-0472">Membrane</keyword>
<comment type="subcellular location">
    <subcellularLocation>
        <location evidence="1">Membrane</location>
        <topology evidence="1">Multi-pass membrane protein</topology>
    </subcellularLocation>
</comment>
<proteinExistence type="inferred from homology"/>
<evidence type="ECO:0000256" key="3">
    <source>
        <dbReference type="ARBA" id="ARBA00022989"/>
    </source>
</evidence>
<comment type="caution">
    <text evidence="8">The sequence shown here is derived from an EMBL/GenBank/DDBJ whole genome shotgun (WGS) entry which is preliminary data.</text>
</comment>
<name>A0A9W8YPA1_9PEZI</name>
<feature type="transmembrane region" description="Helical" evidence="6">
    <location>
        <begin position="12"/>
        <end position="30"/>
    </location>
</feature>
<accession>A0A9W8YPA1</accession>
<feature type="transmembrane region" description="Helical" evidence="6">
    <location>
        <begin position="201"/>
        <end position="223"/>
    </location>
</feature>
<gene>
    <name evidence="8" type="ORF">N0V93_007901</name>
</gene>
<organism evidence="8 9">
    <name type="scientific">Gnomoniopsis smithogilvyi</name>
    <dbReference type="NCBI Taxonomy" id="1191159"/>
    <lineage>
        <taxon>Eukaryota</taxon>
        <taxon>Fungi</taxon>
        <taxon>Dikarya</taxon>
        <taxon>Ascomycota</taxon>
        <taxon>Pezizomycotina</taxon>
        <taxon>Sordariomycetes</taxon>
        <taxon>Sordariomycetidae</taxon>
        <taxon>Diaporthales</taxon>
        <taxon>Gnomoniaceae</taxon>
        <taxon>Gnomoniopsis</taxon>
    </lineage>
</organism>